<reference evidence="8" key="1">
    <citation type="submission" date="2020-04" db="EMBL/GenBank/DDBJ databases">
        <authorList>
            <person name="Zhang T."/>
        </authorList>
    </citation>
    <scope>NUCLEOTIDE SEQUENCE</scope>
    <source>
        <strain evidence="8">HKST-UBA02</strain>
    </source>
</reference>
<accession>A0A955LW86</accession>
<dbReference type="PANTHER" id="PTHR21569">
    <property type="entry name" value="RIBOSOMAL PROTEIN S9"/>
    <property type="match status" value="1"/>
</dbReference>
<keyword evidence="2 5" id="KW-0689">Ribosomal protein</keyword>
<dbReference type="Pfam" id="PF00380">
    <property type="entry name" value="Ribosomal_S9"/>
    <property type="match status" value="1"/>
</dbReference>
<proteinExistence type="inferred from homology"/>
<dbReference type="InterPro" id="IPR023035">
    <property type="entry name" value="Ribosomal_uS9_bac/plastid"/>
</dbReference>
<dbReference type="InterPro" id="IPR014721">
    <property type="entry name" value="Ribsml_uS5_D2-typ_fold_subgr"/>
</dbReference>
<dbReference type="PANTHER" id="PTHR21569:SF1">
    <property type="entry name" value="SMALL RIBOSOMAL SUBUNIT PROTEIN US9M"/>
    <property type="match status" value="1"/>
</dbReference>
<dbReference type="Proteomes" id="UP000699691">
    <property type="component" value="Unassembled WGS sequence"/>
</dbReference>
<gene>
    <name evidence="5 8" type="primary">rpsI</name>
    <name evidence="8" type="ORF">KC573_03230</name>
</gene>
<dbReference type="Gene3D" id="3.30.230.10">
    <property type="match status" value="1"/>
</dbReference>
<dbReference type="HAMAP" id="MF_00532_B">
    <property type="entry name" value="Ribosomal_uS9_B"/>
    <property type="match status" value="1"/>
</dbReference>
<comment type="caution">
    <text evidence="8">The sequence shown here is derived from an EMBL/GenBank/DDBJ whole genome shotgun (WGS) entry which is preliminary data.</text>
</comment>
<reference evidence="8" key="2">
    <citation type="journal article" date="2021" name="Microbiome">
        <title>Successional dynamics and alternative stable states in a saline activated sludge microbial community over 9 years.</title>
        <authorList>
            <person name="Wang Y."/>
            <person name="Ye J."/>
            <person name="Ju F."/>
            <person name="Liu L."/>
            <person name="Boyd J.A."/>
            <person name="Deng Y."/>
            <person name="Parks D.H."/>
            <person name="Jiang X."/>
            <person name="Yin X."/>
            <person name="Woodcroft B.J."/>
            <person name="Tyson G.W."/>
            <person name="Hugenholtz P."/>
            <person name="Polz M.F."/>
            <person name="Zhang T."/>
        </authorList>
    </citation>
    <scope>NUCLEOTIDE SEQUENCE</scope>
    <source>
        <strain evidence="8">HKST-UBA02</strain>
    </source>
</reference>
<dbReference type="InterPro" id="IPR020568">
    <property type="entry name" value="Ribosomal_Su5_D2-typ_SF"/>
</dbReference>
<evidence type="ECO:0000256" key="4">
    <source>
        <dbReference type="ARBA" id="ARBA00035259"/>
    </source>
</evidence>
<keyword evidence="3 5" id="KW-0687">Ribonucleoprotein</keyword>
<evidence type="ECO:0000256" key="2">
    <source>
        <dbReference type="ARBA" id="ARBA00022980"/>
    </source>
</evidence>
<organism evidence="8 9">
    <name type="scientific">candidate division WWE3 bacterium</name>
    <dbReference type="NCBI Taxonomy" id="2053526"/>
    <lineage>
        <taxon>Bacteria</taxon>
        <taxon>Katanobacteria</taxon>
    </lineage>
</organism>
<evidence type="ECO:0000256" key="7">
    <source>
        <dbReference type="SAM" id="MobiDB-lite"/>
    </source>
</evidence>
<dbReference type="GO" id="GO:0022627">
    <property type="term" value="C:cytosolic small ribosomal subunit"/>
    <property type="evidence" value="ECO:0007669"/>
    <property type="project" value="TreeGrafter"/>
</dbReference>
<dbReference type="InterPro" id="IPR020574">
    <property type="entry name" value="Ribosomal_uS9_CS"/>
</dbReference>
<dbReference type="AlphaFoldDB" id="A0A955LW86"/>
<feature type="region of interest" description="Disordered" evidence="7">
    <location>
        <begin position="117"/>
        <end position="139"/>
    </location>
</feature>
<dbReference type="GO" id="GO:0003723">
    <property type="term" value="F:RNA binding"/>
    <property type="evidence" value="ECO:0007669"/>
    <property type="project" value="TreeGrafter"/>
</dbReference>
<comment type="similarity">
    <text evidence="1 5 6">Belongs to the universal ribosomal protein uS9 family.</text>
</comment>
<dbReference type="FunFam" id="3.30.230.10:FF:000001">
    <property type="entry name" value="30S ribosomal protein S9"/>
    <property type="match status" value="1"/>
</dbReference>
<dbReference type="NCBIfam" id="NF001099">
    <property type="entry name" value="PRK00132.1"/>
    <property type="match status" value="1"/>
</dbReference>
<dbReference type="PROSITE" id="PS00360">
    <property type="entry name" value="RIBOSOMAL_S9"/>
    <property type="match status" value="1"/>
</dbReference>
<evidence type="ECO:0000313" key="8">
    <source>
        <dbReference type="EMBL" id="MCA9397817.1"/>
    </source>
</evidence>
<evidence type="ECO:0000256" key="5">
    <source>
        <dbReference type="HAMAP-Rule" id="MF_00532"/>
    </source>
</evidence>
<sequence length="139" mass="15744">MAETTKKKNKGTDIWTSGRRKTAVARIRMQDGKGSVIVNDEPLDEYVPSEADRSIIFAPFKEAGRDENSFDISVKTQGGGKKAQVSAMQLGIARALVELDPDLQKLLRKKGFLTRDPRMKERKKYNLHKARKGHQFSKR</sequence>
<evidence type="ECO:0000313" key="9">
    <source>
        <dbReference type="Proteomes" id="UP000699691"/>
    </source>
</evidence>
<dbReference type="GO" id="GO:0003735">
    <property type="term" value="F:structural constituent of ribosome"/>
    <property type="evidence" value="ECO:0007669"/>
    <property type="project" value="InterPro"/>
</dbReference>
<dbReference type="GO" id="GO:0006412">
    <property type="term" value="P:translation"/>
    <property type="evidence" value="ECO:0007669"/>
    <property type="project" value="UniProtKB-UniRule"/>
</dbReference>
<dbReference type="EMBL" id="JAGQKY010000153">
    <property type="protein sequence ID" value="MCA9397817.1"/>
    <property type="molecule type" value="Genomic_DNA"/>
</dbReference>
<evidence type="ECO:0000256" key="1">
    <source>
        <dbReference type="ARBA" id="ARBA00005251"/>
    </source>
</evidence>
<feature type="compositionally biased region" description="Basic residues" evidence="7">
    <location>
        <begin position="120"/>
        <end position="139"/>
    </location>
</feature>
<dbReference type="SUPFAM" id="SSF54211">
    <property type="entry name" value="Ribosomal protein S5 domain 2-like"/>
    <property type="match status" value="1"/>
</dbReference>
<evidence type="ECO:0000256" key="6">
    <source>
        <dbReference type="RuleBase" id="RU003815"/>
    </source>
</evidence>
<evidence type="ECO:0000256" key="3">
    <source>
        <dbReference type="ARBA" id="ARBA00023274"/>
    </source>
</evidence>
<dbReference type="InterPro" id="IPR000754">
    <property type="entry name" value="Ribosomal_uS9"/>
</dbReference>
<name>A0A955LW86_UNCKA</name>
<protein>
    <recommendedName>
        <fullName evidence="4 5">Small ribosomal subunit protein uS9</fullName>
    </recommendedName>
</protein>